<gene>
    <name evidence="1" type="ORF">J2W88_001758</name>
    <name evidence="2" type="ORF">J2W93_001397</name>
</gene>
<accession>A0AAJ2BSL4</accession>
<evidence type="ECO:0000313" key="2">
    <source>
        <dbReference type="EMBL" id="MDR6836569.1"/>
    </source>
</evidence>
<keyword evidence="3" id="KW-1185">Reference proteome</keyword>
<dbReference type="AlphaFoldDB" id="A0AAJ2BSL4"/>
<evidence type="ECO:0000313" key="3">
    <source>
        <dbReference type="Proteomes" id="UP001249076"/>
    </source>
</evidence>
<dbReference type="Proteomes" id="UP001249076">
    <property type="component" value="Unassembled WGS sequence"/>
</dbReference>
<name>A0AAJ2BSL4_ACIDE</name>
<protein>
    <submittedName>
        <fullName evidence="1">Dnd system-associated protein 4</fullName>
    </submittedName>
</protein>
<proteinExistence type="predicted"/>
<comment type="caution">
    <text evidence="1">The sequence shown here is derived from an EMBL/GenBank/DDBJ whole genome shotgun (WGS) entry which is preliminary data.</text>
</comment>
<dbReference type="EMBL" id="JAVDTL010000002">
    <property type="protein sequence ID" value="MDR6766493.1"/>
    <property type="molecule type" value="Genomic_DNA"/>
</dbReference>
<evidence type="ECO:0000313" key="4">
    <source>
        <dbReference type="Proteomes" id="UP001253458"/>
    </source>
</evidence>
<reference evidence="1 3" key="1">
    <citation type="submission" date="2023-07" db="EMBL/GenBank/DDBJ databases">
        <title>Sorghum-associated microbial communities from plants grown in Nebraska, USA.</title>
        <authorList>
            <person name="Schachtman D."/>
        </authorList>
    </citation>
    <scope>NUCLEOTIDE SEQUENCE</scope>
    <source>
        <strain evidence="2 3">BE105</strain>
        <strain evidence="1">BE69</strain>
    </source>
</reference>
<sequence>MRKQSLFSKERLVYWSDEFTDAVNLLTGKDAQGNATHPPLCSLNADAIALAAAIGMRHKRKREFGNGVRKEISTATFATRGLEPYIFLVGLLGGSMTNVEILRPDNEELLIKEFEQYAAGGLEFLRAEFAQAPTKGADWVLEKLFTDPSKDARNQVIPDLI</sequence>
<organism evidence="1 4">
    <name type="scientific">Acidovorax delafieldii</name>
    <name type="common">Pseudomonas delafieldii</name>
    <dbReference type="NCBI Taxonomy" id="47920"/>
    <lineage>
        <taxon>Bacteria</taxon>
        <taxon>Pseudomonadati</taxon>
        <taxon>Pseudomonadota</taxon>
        <taxon>Betaproteobacteria</taxon>
        <taxon>Burkholderiales</taxon>
        <taxon>Comamonadaceae</taxon>
        <taxon>Acidovorax</taxon>
    </lineage>
</organism>
<dbReference type="RefSeq" id="WP_209817490.1">
    <property type="nucleotide sequence ID" value="NZ_JAVDTL010000002.1"/>
</dbReference>
<dbReference type="Proteomes" id="UP001253458">
    <property type="component" value="Unassembled WGS sequence"/>
</dbReference>
<dbReference type="EMBL" id="JAVDTS010000002">
    <property type="protein sequence ID" value="MDR6836569.1"/>
    <property type="molecule type" value="Genomic_DNA"/>
</dbReference>
<evidence type="ECO:0000313" key="1">
    <source>
        <dbReference type="EMBL" id="MDR6766493.1"/>
    </source>
</evidence>